<keyword evidence="4" id="KW-1185">Reference proteome</keyword>
<dbReference type="Gene3D" id="2.120.10.30">
    <property type="entry name" value="TolB, C-terminal domain"/>
    <property type="match status" value="1"/>
</dbReference>
<accession>A0ABW2B798</accession>
<evidence type="ECO:0000256" key="1">
    <source>
        <dbReference type="ARBA" id="ARBA00008853"/>
    </source>
</evidence>
<dbReference type="PANTHER" id="PTHR10907:SF47">
    <property type="entry name" value="REGUCALCIN"/>
    <property type="match status" value="1"/>
</dbReference>
<dbReference type="EC" id="3.1.1.99" evidence="3"/>
<dbReference type="SUPFAM" id="SSF63829">
    <property type="entry name" value="Calcium-dependent phosphotriesterase"/>
    <property type="match status" value="1"/>
</dbReference>
<dbReference type="GO" id="GO:0016787">
    <property type="term" value="F:hydrolase activity"/>
    <property type="evidence" value="ECO:0007669"/>
    <property type="project" value="UniProtKB-KW"/>
</dbReference>
<dbReference type="Pfam" id="PF08450">
    <property type="entry name" value="SGL"/>
    <property type="match status" value="1"/>
</dbReference>
<sequence length="294" mass="32551">MPSTKIDCIVSDGNRLGESPVWSVREQKLYWVDSRGPMIFRHDPTTGITEKREMPSIIGSIGLRSAGVGKLIVAMQTGLHKLDFDTGTLDFLNDPEPDEHENRFNDGRCDRRGRFWSGTMNETRRDPTGSLYRFGSQGEATKMLGDIIVPNSICWSPDDRTMYFADTYRMQIRSFKFDADSGTLSKETLFAEMRDRPGRPDGSTVDAEGFLWNAEYNGGRVVRYTPDGRIDRVIDLPVALPTSCAFGGADLETLYVTSATQRLGPDDLAAQPDAGGVFAIRAGVSGLPEPEFFG</sequence>
<evidence type="ECO:0000259" key="2">
    <source>
        <dbReference type="Pfam" id="PF08450"/>
    </source>
</evidence>
<organism evidence="3 4">
    <name type="scientific">Sulfitobacter porphyrae</name>
    <dbReference type="NCBI Taxonomy" id="1246864"/>
    <lineage>
        <taxon>Bacteria</taxon>
        <taxon>Pseudomonadati</taxon>
        <taxon>Pseudomonadota</taxon>
        <taxon>Alphaproteobacteria</taxon>
        <taxon>Rhodobacterales</taxon>
        <taxon>Roseobacteraceae</taxon>
        <taxon>Sulfitobacter</taxon>
    </lineage>
</organism>
<evidence type="ECO:0000313" key="3">
    <source>
        <dbReference type="EMBL" id="MFC6761599.1"/>
    </source>
</evidence>
<comment type="similarity">
    <text evidence="1">Belongs to the SMP-30/CGR1 family.</text>
</comment>
<dbReference type="PANTHER" id="PTHR10907">
    <property type="entry name" value="REGUCALCIN"/>
    <property type="match status" value="1"/>
</dbReference>
<keyword evidence="3" id="KW-0378">Hydrolase</keyword>
<dbReference type="PRINTS" id="PR01790">
    <property type="entry name" value="SMP30FAMILY"/>
</dbReference>
<comment type="caution">
    <text evidence="3">The sequence shown here is derived from an EMBL/GenBank/DDBJ whole genome shotgun (WGS) entry which is preliminary data.</text>
</comment>
<proteinExistence type="inferred from homology"/>
<protein>
    <submittedName>
        <fullName evidence="3">SMP-30/gluconolactonase/LRE family protein</fullName>
        <ecNumber evidence="3">3.1.1.99</ecNumber>
    </submittedName>
</protein>
<dbReference type="InterPro" id="IPR013658">
    <property type="entry name" value="SGL"/>
</dbReference>
<name>A0ABW2B798_9RHOB</name>
<evidence type="ECO:0000313" key="4">
    <source>
        <dbReference type="Proteomes" id="UP001596353"/>
    </source>
</evidence>
<dbReference type="InterPro" id="IPR005511">
    <property type="entry name" value="SMP-30"/>
</dbReference>
<dbReference type="Proteomes" id="UP001596353">
    <property type="component" value="Unassembled WGS sequence"/>
</dbReference>
<reference evidence="4" key="1">
    <citation type="journal article" date="2019" name="Int. J. Syst. Evol. Microbiol.">
        <title>The Global Catalogue of Microorganisms (GCM) 10K type strain sequencing project: providing services to taxonomists for standard genome sequencing and annotation.</title>
        <authorList>
            <consortium name="The Broad Institute Genomics Platform"/>
            <consortium name="The Broad Institute Genome Sequencing Center for Infectious Disease"/>
            <person name="Wu L."/>
            <person name="Ma J."/>
        </authorList>
    </citation>
    <scope>NUCLEOTIDE SEQUENCE [LARGE SCALE GENOMIC DNA]</scope>
    <source>
        <strain evidence="4">CCUG 66188</strain>
    </source>
</reference>
<feature type="domain" description="SMP-30/Gluconolactonase/LRE-like region" evidence="2">
    <location>
        <begin position="16"/>
        <end position="260"/>
    </location>
</feature>
<dbReference type="EMBL" id="JBHSWG010000003">
    <property type="protein sequence ID" value="MFC6761599.1"/>
    <property type="molecule type" value="Genomic_DNA"/>
</dbReference>
<gene>
    <name evidence="3" type="ORF">ACFQFQ_22470</name>
</gene>
<dbReference type="InterPro" id="IPR011042">
    <property type="entry name" value="6-blade_b-propeller_TolB-like"/>
</dbReference>